<evidence type="ECO:0000256" key="2">
    <source>
        <dbReference type="SAM" id="Phobius"/>
    </source>
</evidence>
<name>A0A8S3ZB93_9EUPU</name>
<feature type="transmembrane region" description="Helical" evidence="2">
    <location>
        <begin position="274"/>
        <end position="297"/>
    </location>
</feature>
<sequence length="299" mass="33983">MDYDRLFQRANRGLNGSGGGGGDNRGNRGYQAVNNDDYSPTRQIADGFAGFSFQGRNHVNPPRTSGTTVVGFANSQQAPVVQVTSTPQTAFQVPFSTLGPVPTVQLITSPDVPGLNLSHIDTEWERRGSRCSNKSHNSKSSGKASNRFLGVNTPSAWTRWSRERRASYRRRIEKLTREEPTPPTPTVVRISTPIKKARQEGLKFMHPDLEGTYLSEDDLNELRRHKQQQVHVMRVIERNRRNKYRRATEVKLSPEQWHMLQEFWDHALFVRARYVGVLASLVAFIFMIVSITSHSWVKH</sequence>
<gene>
    <name evidence="3" type="ORF">CUNI_LOCUS12382</name>
</gene>
<comment type="caution">
    <text evidence="3">The sequence shown here is derived from an EMBL/GenBank/DDBJ whole genome shotgun (WGS) entry which is preliminary data.</text>
</comment>
<feature type="non-terminal residue" evidence="3">
    <location>
        <position position="299"/>
    </location>
</feature>
<dbReference type="OrthoDB" id="6249883at2759"/>
<keyword evidence="2" id="KW-1133">Transmembrane helix</keyword>
<keyword evidence="4" id="KW-1185">Reference proteome</keyword>
<dbReference type="EMBL" id="CAJHNH020002469">
    <property type="protein sequence ID" value="CAG5126824.1"/>
    <property type="molecule type" value="Genomic_DNA"/>
</dbReference>
<reference evidence="3" key="1">
    <citation type="submission" date="2021-04" db="EMBL/GenBank/DDBJ databases">
        <authorList>
            <consortium name="Molecular Ecology Group"/>
        </authorList>
    </citation>
    <scope>NUCLEOTIDE SEQUENCE</scope>
</reference>
<evidence type="ECO:0000313" key="3">
    <source>
        <dbReference type="EMBL" id="CAG5126824.1"/>
    </source>
</evidence>
<feature type="region of interest" description="Disordered" evidence="1">
    <location>
        <begin position="125"/>
        <end position="147"/>
    </location>
</feature>
<feature type="compositionally biased region" description="Gly residues" evidence="1">
    <location>
        <begin position="15"/>
        <end position="24"/>
    </location>
</feature>
<proteinExistence type="predicted"/>
<feature type="region of interest" description="Disordered" evidence="1">
    <location>
        <begin position="1"/>
        <end position="32"/>
    </location>
</feature>
<organism evidence="3 4">
    <name type="scientific">Candidula unifasciata</name>
    <dbReference type="NCBI Taxonomy" id="100452"/>
    <lineage>
        <taxon>Eukaryota</taxon>
        <taxon>Metazoa</taxon>
        <taxon>Spiralia</taxon>
        <taxon>Lophotrochozoa</taxon>
        <taxon>Mollusca</taxon>
        <taxon>Gastropoda</taxon>
        <taxon>Heterobranchia</taxon>
        <taxon>Euthyneura</taxon>
        <taxon>Panpulmonata</taxon>
        <taxon>Eupulmonata</taxon>
        <taxon>Stylommatophora</taxon>
        <taxon>Helicina</taxon>
        <taxon>Helicoidea</taxon>
        <taxon>Geomitridae</taxon>
        <taxon>Candidula</taxon>
    </lineage>
</organism>
<accession>A0A8S3ZB93</accession>
<dbReference type="Proteomes" id="UP000678393">
    <property type="component" value="Unassembled WGS sequence"/>
</dbReference>
<dbReference type="AlphaFoldDB" id="A0A8S3ZB93"/>
<keyword evidence="2" id="KW-0472">Membrane</keyword>
<keyword evidence="2" id="KW-0812">Transmembrane</keyword>
<feature type="compositionally biased region" description="Low complexity" evidence="1">
    <location>
        <begin position="130"/>
        <end position="146"/>
    </location>
</feature>
<protein>
    <submittedName>
        <fullName evidence="3">Uncharacterized protein</fullName>
    </submittedName>
</protein>
<evidence type="ECO:0000313" key="4">
    <source>
        <dbReference type="Proteomes" id="UP000678393"/>
    </source>
</evidence>
<evidence type="ECO:0000256" key="1">
    <source>
        <dbReference type="SAM" id="MobiDB-lite"/>
    </source>
</evidence>